<evidence type="ECO:0000313" key="1">
    <source>
        <dbReference type="EMBL" id="CAK8990842.1"/>
    </source>
</evidence>
<evidence type="ECO:0000313" key="2">
    <source>
        <dbReference type="Proteomes" id="UP001642464"/>
    </source>
</evidence>
<dbReference type="EMBL" id="CAXAMM010001170">
    <property type="protein sequence ID" value="CAK8990842.1"/>
    <property type="molecule type" value="Genomic_DNA"/>
</dbReference>
<protein>
    <submittedName>
        <fullName evidence="1">Uncharacterized protein</fullName>
    </submittedName>
</protein>
<gene>
    <name evidence="1" type="ORF">SCF082_LOCUS2407</name>
</gene>
<reference evidence="1 2" key="1">
    <citation type="submission" date="2024-02" db="EMBL/GenBank/DDBJ databases">
        <authorList>
            <person name="Chen Y."/>
            <person name="Shah S."/>
            <person name="Dougan E. K."/>
            <person name="Thang M."/>
            <person name="Chan C."/>
        </authorList>
    </citation>
    <scope>NUCLEOTIDE SEQUENCE [LARGE SCALE GENOMIC DNA]</scope>
</reference>
<accession>A0ABP0HM18</accession>
<organism evidence="1 2">
    <name type="scientific">Durusdinium trenchii</name>
    <dbReference type="NCBI Taxonomy" id="1381693"/>
    <lineage>
        <taxon>Eukaryota</taxon>
        <taxon>Sar</taxon>
        <taxon>Alveolata</taxon>
        <taxon>Dinophyceae</taxon>
        <taxon>Suessiales</taxon>
        <taxon>Symbiodiniaceae</taxon>
        <taxon>Durusdinium</taxon>
    </lineage>
</organism>
<sequence length="60" mass="7109">MAFHLSSTIVTTLFLSHQKRIHNDWSLRTRPASSRRNRRGKQWSPWTEWTTLCRSVPSKA</sequence>
<name>A0ABP0HM18_9DINO</name>
<keyword evidence="2" id="KW-1185">Reference proteome</keyword>
<comment type="caution">
    <text evidence="1">The sequence shown here is derived from an EMBL/GenBank/DDBJ whole genome shotgun (WGS) entry which is preliminary data.</text>
</comment>
<proteinExistence type="predicted"/>
<dbReference type="Proteomes" id="UP001642464">
    <property type="component" value="Unassembled WGS sequence"/>
</dbReference>